<reference evidence="1 2" key="1">
    <citation type="submission" date="2020-08" db="EMBL/GenBank/DDBJ databases">
        <title>Genomic Encyclopedia of Type Strains, Phase III (KMG-III): the genomes of soil and plant-associated and newly described type strains.</title>
        <authorList>
            <person name="Whitman W."/>
        </authorList>
    </citation>
    <scope>NUCLEOTIDE SEQUENCE [LARGE SCALE GENOMIC DNA]</scope>
    <source>
        <strain evidence="1 2">CECT 8075</strain>
    </source>
</reference>
<evidence type="ECO:0000313" key="1">
    <source>
        <dbReference type="EMBL" id="MBB3205186.1"/>
    </source>
</evidence>
<dbReference type="RefSeq" id="WP_184302287.1">
    <property type="nucleotide sequence ID" value="NZ_JACHXU010000002.1"/>
</dbReference>
<protein>
    <recommendedName>
        <fullName evidence="3">Arsenical resistance operon trans-acting repressor ArsD</fullName>
    </recommendedName>
</protein>
<accession>A0A7W5DV86</accession>
<gene>
    <name evidence="1" type="ORF">FHS27_000953</name>
</gene>
<dbReference type="GO" id="GO:0003677">
    <property type="term" value="F:DNA binding"/>
    <property type="evidence" value="ECO:0007669"/>
    <property type="project" value="InterPro"/>
</dbReference>
<name>A0A7W5DV86_9BACT</name>
<keyword evidence="2" id="KW-1185">Reference proteome</keyword>
<dbReference type="Proteomes" id="UP000536179">
    <property type="component" value="Unassembled WGS sequence"/>
</dbReference>
<proteinExistence type="predicted"/>
<evidence type="ECO:0000313" key="2">
    <source>
        <dbReference type="Proteomes" id="UP000536179"/>
    </source>
</evidence>
<dbReference type="InterPro" id="IPR010712">
    <property type="entry name" value="Arsenical-R_ArsD"/>
</dbReference>
<dbReference type="Gene3D" id="3.40.30.10">
    <property type="entry name" value="Glutaredoxin"/>
    <property type="match status" value="1"/>
</dbReference>
<dbReference type="GO" id="GO:0046685">
    <property type="term" value="P:response to arsenic-containing substance"/>
    <property type="evidence" value="ECO:0007669"/>
    <property type="project" value="InterPro"/>
</dbReference>
<dbReference type="Pfam" id="PF06953">
    <property type="entry name" value="ArsD"/>
    <property type="match status" value="1"/>
</dbReference>
<dbReference type="EMBL" id="JACHXU010000002">
    <property type="protein sequence ID" value="MBB3205186.1"/>
    <property type="molecule type" value="Genomic_DNA"/>
</dbReference>
<organism evidence="1 2">
    <name type="scientific">Aporhodopirellula rubra</name>
    <dbReference type="NCBI Taxonomy" id="980271"/>
    <lineage>
        <taxon>Bacteria</taxon>
        <taxon>Pseudomonadati</taxon>
        <taxon>Planctomycetota</taxon>
        <taxon>Planctomycetia</taxon>
        <taxon>Pirellulales</taxon>
        <taxon>Pirellulaceae</taxon>
        <taxon>Aporhodopirellula</taxon>
    </lineage>
</organism>
<sequence length="129" mass="13769">MSNVQIYDRAMCCSTGVCGPQIDPVLPRFAADLDWLKAQGHSVQRFNLAQDAAEFAKHDRVKKLLADEGIECLPLVIVDDNVVSRNEYPSRENLALWTGTSLKPKASLPTAGLPTADTGGCCGGSSGCC</sequence>
<dbReference type="AlphaFoldDB" id="A0A7W5DV86"/>
<dbReference type="NCBIfam" id="NF033727">
    <property type="entry name" value="chaperon_ArsD"/>
    <property type="match status" value="1"/>
</dbReference>
<comment type="caution">
    <text evidence="1">The sequence shown here is derived from an EMBL/GenBank/DDBJ whole genome shotgun (WGS) entry which is preliminary data.</text>
</comment>
<dbReference type="GO" id="GO:0045892">
    <property type="term" value="P:negative regulation of DNA-templated transcription"/>
    <property type="evidence" value="ECO:0007669"/>
    <property type="project" value="InterPro"/>
</dbReference>
<evidence type="ECO:0008006" key="3">
    <source>
        <dbReference type="Google" id="ProtNLM"/>
    </source>
</evidence>